<keyword evidence="2" id="KW-0812">Transmembrane</keyword>
<dbReference type="EMBL" id="CP009220">
    <property type="protein sequence ID" value="ALC06104.1"/>
    <property type="molecule type" value="Genomic_DNA"/>
</dbReference>
<evidence type="ECO:0000256" key="2">
    <source>
        <dbReference type="SAM" id="Phobius"/>
    </source>
</evidence>
<keyword evidence="2" id="KW-1133">Transmembrane helix</keyword>
<dbReference type="STRING" id="931089.CDES_08555"/>
<dbReference type="AlphaFoldDB" id="A0A0M4CE97"/>
<gene>
    <name evidence="3" type="ORF">CDES_08555</name>
</gene>
<protein>
    <recommendedName>
        <fullName evidence="5">DUF3099 domain-containing protein</fullName>
    </recommendedName>
</protein>
<dbReference type="KEGG" id="cdx:CDES_08555"/>
<proteinExistence type="predicted"/>
<evidence type="ECO:0000256" key="1">
    <source>
        <dbReference type="SAM" id="MobiDB-lite"/>
    </source>
</evidence>
<evidence type="ECO:0000313" key="3">
    <source>
        <dbReference type="EMBL" id="ALC06104.1"/>
    </source>
</evidence>
<sequence length="251" mass="28451">MFGNRESLTAQGYHHTTTNGRLHDLVLLHVVEELGGVVACRVIFPDIGAFNSLRCSSHLTHHAPDSSVVTNRTTLIGMNQRKHRQNRSSGESENSPKKPFNRIFHRNEVLLITDKKRTPMQDLRRRRRIYNVIQAARIPLLVLAGLSWVMWHVWPVAAVLFIISIPLPWVAVVIANGHGEPRDPREMRVYKPGLVREMNEQARLAAQNSAQLENTTTRETSTEIDVYRSFDGIIIDADEDTNKDQGTHGTN</sequence>
<feature type="transmembrane region" description="Helical" evidence="2">
    <location>
        <begin position="157"/>
        <end position="178"/>
    </location>
</feature>
<reference evidence="3 4" key="1">
    <citation type="submission" date="2014-08" db="EMBL/GenBank/DDBJ databases">
        <title>Complete genome sequence of Corynebacterium deserti GIMN1.010 (=DSM 45689), isolated from desert sand in western China.</title>
        <authorList>
            <person name="Ruckert C."/>
            <person name="Albersmeier A."/>
            <person name="Kalinowski J."/>
        </authorList>
    </citation>
    <scope>NUCLEOTIDE SEQUENCE [LARGE SCALE GENOMIC DNA]</scope>
    <source>
        <strain evidence="3 4">GIMN1.010</strain>
    </source>
</reference>
<evidence type="ECO:0008006" key="5">
    <source>
        <dbReference type="Google" id="ProtNLM"/>
    </source>
</evidence>
<dbReference type="Pfam" id="PF11298">
    <property type="entry name" value="DUF3099"/>
    <property type="match status" value="1"/>
</dbReference>
<feature type="transmembrane region" description="Helical" evidence="2">
    <location>
        <begin position="129"/>
        <end position="151"/>
    </location>
</feature>
<accession>A0A0M4CE97</accession>
<name>A0A0M4CE97_9CORY</name>
<keyword evidence="2" id="KW-0472">Membrane</keyword>
<dbReference type="InterPro" id="IPR021449">
    <property type="entry name" value="DUF3099"/>
</dbReference>
<evidence type="ECO:0000313" key="4">
    <source>
        <dbReference type="Proteomes" id="UP000068067"/>
    </source>
</evidence>
<organism evidence="3 4">
    <name type="scientific">Corynebacterium deserti GIMN1.010</name>
    <dbReference type="NCBI Taxonomy" id="931089"/>
    <lineage>
        <taxon>Bacteria</taxon>
        <taxon>Bacillati</taxon>
        <taxon>Actinomycetota</taxon>
        <taxon>Actinomycetes</taxon>
        <taxon>Mycobacteriales</taxon>
        <taxon>Corynebacteriaceae</taxon>
        <taxon>Corynebacterium</taxon>
    </lineage>
</organism>
<dbReference type="Proteomes" id="UP000068067">
    <property type="component" value="Chromosome"/>
</dbReference>
<keyword evidence="4" id="KW-1185">Reference proteome</keyword>
<dbReference type="PATRIC" id="fig|931089.4.peg.1721"/>
<feature type="region of interest" description="Disordered" evidence="1">
    <location>
        <begin position="78"/>
        <end position="99"/>
    </location>
</feature>